<evidence type="ECO:0000256" key="4">
    <source>
        <dbReference type="ARBA" id="ARBA00022490"/>
    </source>
</evidence>
<protein>
    <recommendedName>
        <fullName evidence="9">Profilin</fullName>
    </recommendedName>
</protein>
<dbReference type="Proteomes" id="UP000215902">
    <property type="component" value="Unassembled WGS sequence"/>
</dbReference>
<dbReference type="CDD" id="cd00148">
    <property type="entry name" value="PROF"/>
    <property type="match status" value="1"/>
</dbReference>
<comment type="similarity">
    <text evidence="2 9">Belongs to the profilin family.</text>
</comment>
<proteinExistence type="inferred from homology"/>
<keyword evidence="13" id="KW-1185">Reference proteome</keyword>
<comment type="function">
    <text evidence="8">Involved in male fertility. Required for manchette development and acrosome biogenesis during spermiogenesis. Binds in vitro to phospholipids, including phosphatidylinositol 3-phosphate (PtdIns(3)P), phosphatidylinositol 4,5-bisphosphate (PtdIns(4,5)P2), phosphatidylinositol 4-phosphate (PtdIns(4)P) and phosphatidic acid (PA). Contrary to other profilin family members, does not bind to actin in vitro.</text>
</comment>
<dbReference type="GO" id="GO:0030154">
    <property type="term" value="P:cell differentiation"/>
    <property type="evidence" value="ECO:0007669"/>
    <property type="project" value="UniProtKB-KW"/>
</dbReference>
<comment type="caution">
    <text evidence="11">The sequence shown here is derived from an EMBL/GenBank/DDBJ whole genome shotgun (WGS) entry which is preliminary data.</text>
</comment>
<evidence type="ECO:0000256" key="7">
    <source>
        <dbReference type="ARBA" id="ARBA00023121"/>
    </source>
</evidence>
<keyword evidence="4" id="KW-0963">Cytoplasm</keyword>
<dbReference type="PANTHER" id="PTHR11604">
    <property type="entry name" value="PROFILIN"/>
    <property type="match status" value="1"/>
</dbReference>
<dbReference type="OrthoDB" id="421374at2759"/>
<keyword evidence="3" id="KW-0217">Developmental protein</keyword>
<dbReference type="GO" id="GO:0003785">
    <property type="term" value="F:actin monomer binding"/>
    <property type="evidence" value="ECO:0007669"/>
    <property type="project" value="TreeGrafter"/>
</dbReference>
<dbReference type="InterPro" id="IPR048278">
    <property type="entry name" value="PFN"/>
</dbReference>
<dbReference type="GO" id="GO:0008289">
    <property type="term" value="F:lipid binding"/>
    <property type="evidence" value="ECO:0007669"/>
    <property type="project" value="UniProtKB-KW"/>
</dbReference>
<evidence type="ECO:0000256" key="5">
    <source>
        <dbReference type="ARBA" id="ARBA00022782"/>
    </source>
</evidence>
<evidence type="ECO:0000313" key="10">
    <source>
        <dbReference type="EMBL" id="PAA47600.1"/>
    </source>
</evidence>
<dbReference type="Gene3D" id="3.30.450.30">
    <property type="entry name" value="Dynein light chain 2a, cytoplasmic"/>
    <property type="match status" value="1"/>
</dbReference>
<dbReference type="InterPro" id="IPR005455">
    <property type="entry name" value="PFN_euk"/>
</dbReference>
<dbReference type="EMBL" id="NIVC01002332">
    <property type="protein sequence ID" value="PAA58792.1"/>
    <property type="molecule type" value="Genomic_DNA"/>
</dbReference>
<keyword evidence="9" id="KW-0009">Actin-binding</keyword>
<evidence type="ECO:0000256" key="2">
    <source>
        <dbReference type="ARBA" id="ARBA00010058"/>
    </source>
</evidence>
<dbReference type="PANTHER" id="PTHR11604:SF2">
    <property type="entry name" value="PROFILIN-4"/>
    <property type="match status" value="1"/>
</dbReference>
<keyword evidence="7" id="KW-0446">Lipid-binding</keyword>
<reference evidence="11 13" key="1">
    <citation type="submission" date="2017-06" db="EMBL/GenBank/DDBJ databases">
        <title>A platform for efficient transgenesis in Macrostomum lignano, a flatworm model organism for stem cell research.</title>
        <authorList>
            <person name="Berezikov E."/>
        </authorList>
    </citation>
    <scope>NUCLEOTIDE SEQUENCE [LARGE SCALE GENOMIC DNA]</scope>
    <source>
        <strain evidence="11">DV1</strain>
        <tissue evidence="11">Whole organism</tissue>
    </source>
</reference>
<evidence type="ECO:0000256" key="8">
    <source>
        <dbReference type="ARBA" id="ARBA00059169"/>
    </source>
</evidence>
<comment type="subcellular location">
    <subcellularLocation>
        <location evidence="1">Cytoplasm</location>
    </subcellularLocation>
</comment>
<evidence type="ECO:0000313" key="12">
    <source>
        <dbReference type="EMBL" id="PAA63061.1"/>
    </source>
</evidence>
<dbReference type="EMBL" id="NIVC01001876">
    <property type="protein sequence ID" value="PAA63061.1"/>
    <property type="molecule type" value="Genomic_DNA"/>
</dbReference>
<evidence type="ECO:0000256" key="1">
    <source>
        <dbReference type="ARBA" id="ARBA00004496"/>
    </source>
</evidence>
<dbReference type="Pfam" id="PF00235">
    <property type="entry name" value="Profilin"/>
    <property type="match status" value="1"/>
</dbReference>
<evidence type="ECO:0000256" key="6">
    <source>
        <dbReference type="ARBA" id="ARBA00022871"/>
    </source>
</evidence>
<name>A0A267EDK1_9PLAT</name>
<evidence type="ECO:0000313" key="11">
    <source>
        <dbReference type="EMBL" id="PAA58792.1"/>
    </source>
</evidence>
<dbReference type="FunFam" id="3.30.450.30:FF:000007">
    <property type="entry name" value="Profilin"/>
    <property type="match status" value="1"/>
</dbReference>
<dbReference type="GO" id="GO:0005938">
    <property type="term" value="C:cell cortex"/>
    <property type="evidence" value="ECO:0007669"/>
    <property type="project" value="TreeGrafter"/>
</dbReference>
<evidence type="ECO:0000256" key="9">
    <source>
        <dbReference type="RuleBase" id="RU003909"/>
    </source>
</evidence>
<dbReference type="AlphaFoldDB" id="A0A267EDK1"/>
<evidence type="ECO:0000256" key="3">
    <source>
        <dbReference type="ARBA" id="ARBA00022473"/>
    </source>
</evidence>
<dbReference type="GO" id="GO:0007283">
    <property type="term" value="P:spermatogenesis"/>
    <property type="evidence" value="ECO:0007669"/>
    <property type="project" value="UniProtKB-KW"/>
</dbReference>
<keyword evidence="5" id="KW-0221">Differentiation</keyword>
<dbReference type="SUPFAM" id="SSF55770">
    <property type="entry name" value="Profilin (actin-binding protein)"/>
    <property type="match status" value="1"/>
</dbReference>
<accession>A0A267EDK1</accession>
<organism evidence="11 13">
    <name type="scientific">Macrostomum lignano</name>
    <dbReference type="NCBI Taxonomy" id="282301"/>
    <lineage>
        <taxon>Eukaryota</taxon>
        <taxon>Metazoa</taxon>
        <taxon>Spiralia</taxon>
        <taxon>Lophotrochozoa</taxon>
        <taxon>Platyhelminthes</taxon>
        <taxon>Rhabditophora</taxon>
        <taxon>Macrostomorpha</taxon>
        <taxon>Macrostomida</taxon>
        <taxon>Macrostomidae</taxon>
        <taxon>Macrostomum</taxon>
    </lineage>
</organism>
<dbReference type="STRING" id="282301.A0A267EDK1"/>
<evidence type="ECO:0000313" key="13">
    <source>
        <dbReference type="Proteomes" id="UP000215902"/>
    </source>
</evidence>
<dbReference type="EMBL" id="NIVC01004395">
    <property type="protein sequence ID" value="PAA47600.1"/>
    <property type="molecule type" value="Genomic_DNA"/>
</dbReference>
<dbReference type="SMART" id="SM00392">
    <property type="entry name" value="PROF"/>
    <property type="match status" value="1"/>
</dbReference>
<dbReference type="InterPro" id="IPR036140">
    <property type="entry name" value="PFN_sf"/>
</dbReference>
<keyword evidence="6" id="KW-0744">Spermatogenesis</keyword>
<gene>
    <name evidence="12" type="ORF">BOX15_Mlig011409g1</name>
    <name evidence="11" type="ORF">BOX15_Mlig011409g2</name>
    <name evidence="10" type="ORF">BOX15_Mlig011409g3</name>
</gene>
<sequence>MTGQKHLMTNVNLLYDSLLATGHVNSCALLSRADGSVLASSVGYTPSPEQLQVVLDAFASPAEARKSGAKFEGRDYKVMRADKNSVYAQTGKKGLVAVRTHGHVILATYGDAHCPAVCIEACEKLGEYLRLKDK</sequence>